<feature type="non-terminal residue" evidence="1">
    <location>
        <position position="130"/>
    </location>
</feature>
<dbReference type="ExpressionAtlas" id="A0A2K3JPU0">
    <property type="expression patterns" value="baseline"/>
</dbReference>
<dbReference type="Gene3D" id="3.20.20.80">
    <property type="entry name" value="Glycosidases"/>
    <property type="match status" value="1"/>
</dbReference>
<evidence type="ECO:0000313" key="2">
    <source>
        <dbReference type="Proteomes" id="UP000236291"/>
    </source>
</evidence>
<dbReference type="STRING" id="57577.A0A2K3JPU0"/>
<name>A0A2K3JPU0_TRIPR</name>
<organism evidence="1 2">
    <name type="scientific">Trifolium pratense</name>
    <name type="common">Red clover</name>
    <dbReference type="NCBI Taxonomy" id="57577"/>
    <lineage>
        <taxon>Eukaryota</taxon>
        <taxon>Viridiplantae</taxon>
        <taxon>Streptophyta</taxon>
        <taxon>Embryophyta</taxon>
        <taxon>Tracheophyta</taxon>
        <taxon>Spermatophyta</taxon>
        <taxon>Magnoliopsida</taxon>
        <taxon>eudicotyledons</taxon>
        <taxon>Gunneridae</taxon>
        <taxon>Pentapetalae</taxon>
        <taxon>rosids</taxon>
        <taxon>fabids</taxon>
        <taxon>Fabales</taxon>
        <taxon>Fabaceae</taxon>
        <taxon>Papilionoideae</taxon>
        <taxon>50 kb inversion clade</taxon>
        <taxon>NPAAA clade</taxon>
        <taxon>Hologalegina</taxon>
        <taxon>IRL clade</taxon>
        <taxon>Trifolieae</taxon>
        <taxon>Trifolium</taxon>
    </lineage>
</organism>
<dbReference type="PANTHER" id="PTHR31263:SF50">
    <property type="entry name" value="HYDROLYZING O-GLYCOSYL COMPOUNDS HYDROLASE"/>
    <property type="match status" value="1"/>
</dbReference>
<gene>
    <name evidence="1" type="ORF">L195_g049687</name>
</gene>
<proteinExistence type="predicted"/>
<dbReference type="Proteomes" id="UP000236291">
    <property type="component" value="Unassembled WGS sequence"/>
</dbReference>
<dbReference type="AlphaFoldDB" id="A0A2K3JPU0"/>
<sequence>MVFETHLYSWSGIGTLKLKEIWSKQPLNRICANSIRGLDQRAGFLTTGVNAVPLIMTEFGFDQTGSTVEDNSYYVREDKVQLDETFGLVDATWHKLRYPNFTDKFQLLQRKNQDPTSKLSNAYIMYHPLT</sequence>
<dbReference type="PANTHER" id="PTHR31263">
    <property type="entry name" value="CELLULASE FAMILY PROTEIN (AFU_ORTHOLOGUE AFUA_5G14560)"/>
    <property type="match status" value="1"/>
</dbReference>
<comment type="caution">
    <text evidence="1">The sequence shown here is derived from an EMBL/GenBank/DDBJ whole genome shotgun (WGS) entry which is preliminary data.</text>
</comment>
<dbReference type="EMBL" id="ASHM01073804">
    <property type="protein sequence ID" value="PNX56065.1"/>
    <property type="molecule type" value="Genomic_DNA"/>
</dbReference>
<reference evidence="1 2" key="1">
    <citation type="journal article" date="2014" name="Am. J. Bot.">
        <title>Genome assembly and annotation for red clover (Trifolium pratense; Fabaceae).</title>
        <authorList>
            <person name="Istvanek J."/>
            <person name="Jaros M."/>
            <person name="Krenek A."/>
            <person name="Repkova J."/>
        </authorList>
    </citation>
    <scope>NUCLEOTIDE SEQUENCE [LARGE SCALE GENOMIC DNA]</scope>
    <source>
        <strain evidence="2">cv. Tatra</strain>
        <tissue evidence="1">Young leaves</tissue>
    </source>
</reference>
<accession>A0A2K3JPU0</accession>
<protein>
    <submittedName>
        <fullName evidence="1">Endoglucanase e1</fullName>
    </submittedName>
</protein>
<reference evidence="1 2" key="2">
    <citation type="journal article" date="2017" name="Front. Plant Sci.">
        <title>Gene Classification and Mining of Molecular Markers Useful in Red Clover (Trifolium pratense) Breeding.</title>
        <authorList>
            <person name="Istvanek J."/>
            <person name="Dluhosova J."/>
            <person name="Dluhos P."/>
            <person name="Patkova L."/>
            <person name="Nedelnik J."/>
            <person name="Repkova J."/>
        </authorList>
    </citation>
    <scope>NUCLEOTIDE SEQUENCE [LARGE SCALE GENOMIC DNA]</scope>
    <source>
        <strain evidence="2">cv. Tatra</strain>
        <tissue evidence="1">Young leaves</tissue>
    </source>
</reference>
<evidence type="ECO:0000313" key="1">
    <source>
        <dbReference type="EMBL" id="PNX56065.1"/>
    </source>
</evidence>